<dbReference type="KEGG" id="smai:EXU30_04285"/>
<reference evidence="6 7" key="1">
    <citation type="submission" date="2019-02" db="EMBL/GenBank/DDBJ databases">
        <title>Shewanella sp. D4-2 isolated from Dokdo Island.</title>
        <authorList>
            <person name="Baek K."/>
        </authorList>
    </citation>
    <scope>NUCLEOTIDE SEQUENCE [LARGE SCALE GENOMIC DNA]</scope>
    <source>
        <strain evidence="6 7">D4-2</strain>
    </source>
</reference>
<name>A0A411PEP7_9GAMM</name>
<accession>A0A411PEP7</accession>
<dbReference type="OrthoDB" id="513661at2"/>
<dbReference type="PANTHER" id="PTHR35371">
    <property type="entry name" value="INNER MEMBRANE PROTEIN"/>
    <property type="match status" value="1"/>
</dbReference>
<evidence type="ECO:0000256" key="5">
    <source>
        <dbReference type="SAM" id="Phobius"/>
    </source>
</evidence>
<dbReference type="PANTHER" id="PTHR35371:SF1">
    <property type="entry name" value="BLR7753 PROTEIN"/>
    <property type="match status" value="1"/>
</dbReference>
<protein>
    <submittedName>
        <fullName evidence="6">MAPEG family protein</fullName>
    </submittedName>
</protein>
<dbReference type="Proteomes" id="UP000291106">
    <property type="component" value="Chromosome"/>
</dbReference>
<gene>
    <name evidence="6" type="ORF">EXU30_04285</name>
</gene>
<evidence type="ECO:0000256" key="3">
    <source>
        <dbReference type="ARBA" id="ARBA00022989"/>
    </source>
</evidence>
<sequence length="127" mass="13637">MTTILVCLLIAMILPYLAKAPVAKAMADLQGYDNEHPRLQQAKLTGFGARALAAHKNAFESLILFAIACLVVLATDKVNDTAATLAVVHIVARCVYHIFYLAGKGTLRSLSWFVAIGSAIGIFCQAF</sequence>
<evidence type="ECO:0000256" key="1">
    <source>
        <dbReference type="ARBA" id="ARBA00004370"/>
    </source>
</evidence>
<keyword evidence="2 5" id="KW-0812">Transmembrane</keyword>
<dbReference type="GO" id="GO:0016020">
    <property type="term" value="C:membrane"/>
    <property type="evidence" value="ECO:0007669"/>
    <property type="project" value="UniProtKB-SubCell"/>
</dbReference>
<keyword evidence="3 5" id="KW-1133">Transmembrane helix</keyword>
<evidence type="ECO:0000256" key="4">
    <source>
        <dbReference type="ARBA" id="ARBA00023136"/>
    </source>
</evidence>
<feature type="transmembrane region" description="Helical" evidence="5">
    <location>
        <begin position="58"/>
        <end position="75"/>
    </location>
</feature>
<evidence type="ECO:0000256" key="2">
    <source>
        <dbReference type="ARBA" id="ARBA00022692"/>
    </source>
</evidence>
<evidence type="ECO:0000313" key="7">
    <source>
        <dbReference type="Proteomes" id="UP000291106"/>
    </source>
</evidence>
<dbReference type="EMBL" id="CP036200">
    <property type="protein sequence ID" value="QBF82005.1"/>
    <property type="molecule type" value="Genomic_DNA"/>
</dbReference>
<feature type="transmembrane region" description="Helical" evidence="5">
    <location>
        <begin position="82"/>
        <end position="103"/>
    </location>
</feature>
<dbReference type="Pfam" id="PF01124">
    <property type="entry name" value="MAPEG"/>
    <property type="match status" value="1"/>
</dbReference>
<dbReference type="SUPFAM" id="SSF161084">
    <property type="entry name" value="MAPEG domain-like"/>
    <property type="match status" value="1"/>
</dbReference>
<comment type="subcellular location">
    <subcellularLocation>
        <location evidence="1">Membrane</location>
    </subcellularLocation>
</comment>
<dbReference type="RefSeq" id="WP_130597979.1">
    <property type="nucleotide sequence ID" value="NZ_CP036200.1"/>
</dbReference>
<proteinExistence type="predicted"/>
<keyword evidence="4 5" id="KW-0472">Membrane</keyword>
<evidence type="ECO:0000313" key="6">
    <source>
        <dbReference type="EMBL" id="QBF82005.1"/>
    </source>
</evidence>
<dbReference type="InterPro" id="IPR001129">
    <property type="entry name" value="Membr-assoc_MAPEG"/>
</dbReference>
<dbReference type="InterPro" id="IPR023352">
    <property type="entry name" value="MAPEG-like_dom_sf"/>
</dbReference>
<dbReference type="AlphaFoldDB" id="A0A411PEP7"/>
<organism evidence="6 7">
    <name type="scientific">Shewanella maritima</name>
    <dbReference type="NCBI Taxonomy" id="2520507"/>
    <lineage>
        <taxon>Bacteria</taxon>
        <taxon>Pseudomonadati</taxon>
        <taxon>Pseudomonadota</taxon>
        <taxon>Gammaproteobacteria</taxon>
        <taxon>Alteromonadales</taxon>
        <taxon>Shewanellaceae</taxon>
        <taxon>Shewanella</taxon>
    </lineage>
</organism>
<dbReference type="Gene3D" id="1.20.120.550">
    <property type="entry name" value="Membrane associated eicosanoid/glutathione metabolism-like domain"/>
    <property type="match status" value="1"/>
</dbReference>
<keyword evidence="7" id="KW-1185">Reference proteome</keyword>